<proteinExistence type="predicted"/>
<dbReference type="VEuPathDB" id="FungiDB:PPTG_16005"/>
<feature type="region of interest" description="Disordered" evidence="1">
    <location>
        <begin position="387"/>
        <end position="436"/>
    </location>
</feature>
<feature type="domain" description="DUF6818" evidence="2">
    <location>
        <begin position="30"/>
        <end position="99"/>
    </location>
</feature>
<evidence type="ECO:0000256" key="1">
    <source>
        <dbReference type="SAM" id="MobiDB-lite"/>
    </source>
</evidence>
<feature type="compositionally biased region" description="Acidic residues" evidence="1">
    <location>
        <begin position="126"/>
        <end position="136"/>
    </location>
</feature>
<feature type="compositionally biased region" description="Polar residues" evidence="1">
    <location>
        <begin position="333"/>
        <end position="344"/>
    </location>
</feature>
<feature type="region of interest" description="Disordered" evidence="1">
    <location>
        <begin position="124"/>
        <end position="285"/>
    </location>
</feature>
<feature type="compositionally biased region" description="Acidic residues" evidence="1">
    <location>
        <begin position="143"/>
        <end position="154"/>
    </location>
</feature>
<feature type="compositionally biased region" description="Polar residues" evidence="1">
    <location>
        <begin position="193"/>
        <end position="205"/>
    </location>
</feature>
<organism evidence="3">
    <name type="scientific">Phytophthora nicotianae</name>
    <name type="common">Potato buckeye rot agent</name>
    <name type="synonym">Phytophthora parasitica</name>
    <dbReference type="NCBI Taxonomy" id="4792"/>
    <lineage>
        <taxon>Eukaryota</taxon>
        <taxon>Sar</taxon>
        <taxon>Stramenopiles</taxon>
        <taxon>Oomycota</taxon>
        <taxon>Peronosporomycetes</taxon>
        <taxon>Peronosporales</taxon>
        <taxon>Peronosporaceae</taxon>
        <taxon>Phytophthora</taxon>
    </lineage>
</organism>
<feature type="compositionally biased region" description="Polar residues" evidence="1">
    <location>
        <begin position="162"/>
        <end position="172"/>
    </location>
</feature>
<feature type="region of interest" description="Disordered" evidence="1">
    <location>
        <begin position="313"/>
        <end position="344"/>
    </location>
</feature>
<dbReference type="Proteomes" id="UP000053864">
    <property type="component" value="Unassembled WGS sequence"/>
</dbReference>
<name>W2I260_PHYNI</name>
<evidence type="ECO:0000259" key="2">
    <source>
        <dbReference type="Pfam" id="PF20681"/>
    </source>
</evidence>
<dbReference type="PANTHER" id="PTHR34409:SF1">
    <property type="entry name" value="MYB-LIKE DOMAIN-CONTAINING PROTEIN"/>
    <property type="match status" value="1"/>
</dbReference>
<gene>
    <name evidence="3" type="ORF">L916_18910</name>
</gene>
<dbReference type="AlphaFoldDB" id="W2I260"/>
<dbReference type="VEuPathDB" id="FungiDB:PPTG_21726"/>
<dbReference type="EMBL" id="KI675913">
    <property type="protein sequence ID" value="ETL27547.1"/>
    <property type="molecule type" value="Genomic_DNA"/>
</dbReference>
<reference evidence="3" key="1">
    <citation type="submission" date="2013-11" db="EMBL/GenBank/DDBJ databases">
        <title>The Genome Sequence of Phytophthora parasitica CJ05E6.</title>
        <authorList>
            <consortium name="The Broad Institute Genomics Platform"/>
            <person name="Russ C."/>
            <person name="Tyler B."/>
            <person name="Panabieres F."/>
            <person name="Shan W."/>
            <person name="Tripathy S."/>
            <person name="Grunwald N."/>
            <person name="Machado M."/>
            <person name="Johnson C.S."/>
            <person name="Arredondo F."/>
            <person name="Hong C."/>
            <person name="Coffey M."/>
            <person name="Young S.K."/>
            <person name="Zeng Q."/>
            <person name="Gargeya S."/>
            <person name="Fitzgerald M."/>
            <person name="Abouelleil A."/>
            <person name="Alvarado L."/>
            <person name="Chapman S.B."/>
            <person name="Gainer-Dewar J."/>
            <person name="Goldberg J."/>
            <person name="Griggs A."/>
            <person name="Gujja S."/>
            <person name="Hansen M."/>
            <person name="Howarth C."/>
            <person name="Imamovic A."/>
            <person name="Ireland A."/>
            <person name="Larimer J."/>
            <person name="McCowan C."/>
            <person name="Murphy C."/>
            <person name="Pearson M."/>
            <person name="Poon T.W."/>
            <person name="Priest M."/>
            <person name="Roberts A."/>
            <person name="Saif S."/>
            <person name="Shea T."/>
            <person name="Sykes S."/>
            <person name="Wortman J."/>
            <person name="Nusbaum C."/>
            <person name="Birren B."/>
        </authorList>
    </citation>
    <scope>NUCLEOTIDE SEQUENCE [LARGE SCALE GENOMIC DNA]</scope>
    <source>
        <strain evidence="3">CJ05E6</strain>
    </source>
</reference>
<sequence>MSRRGRKSGYRNFSIAEQMPLCSVVGDILPLGRNMWDQVALWYNSRRPRGTSERDFEALRRKFRSLYGKPKPPGYNGEISESKKPIAFAHKSTESLNSAPDLHSTTMALMTVPMMQSCVAPSVDEVVAESEEDENEEIRQEDTQDEDSPPDTDLPDVPPARTYTQKSTQASVAASVEDSVDEWVSDREERADSTSTTENVQTLGTNLDFIGPETPIPSSASQGRAAPFTAGPRAPTSRANASSTRTSGRPRRPSREHIPSEATPDGPVLNRDPDNELADSNEMARYRLSAASNRLGGGGGGGRDLRVLRDNFEKMGGGGRLTPAAEKRPPPDSTNAAAYTTNKRVNARKRIETLEMNVARVSATQEAAGSDLLQMLAFCFQKQVDRRAEQEDKLRRDERQERRDTEKEDRLERDPIRRDEVAAADSRTRRSWRHTD</sequence>
<feature type="compositionally biased region" description="Basic and acidic residues" evidence="1">
    <location>
        <begin position="387"/>
        <end position="421"/>
    </location>
</feature>
<dbReference type="InterPro" id="IPR049203">
    <property type="entry name" value="DUF6818"/>
</dbReference>
<dbReference type="PANTHER" id="PTHR34409">
    <property type="entry name" value="SET DOMAIN-CONTAINING PROTEIN"/>
    <property type="match status" value="1"/>
</dbReference>
<dbReference type="Pfam" id="PF20681">
    <property type="entry name" value="DUF6818"/>
    <property type="match status" value="1"/>
</dbReference>
<accession>W2I260</accession>
<evidence type="ECO:0000313" key="3">
    <source>
        <dbReference type="EMBL" id="ETL27547.1"/>
    </source>
</evidence>
<feature type="compositionally biased region" description="Low complexity" evidence="1">
    <location>
        <begin position="232"/>
        <end position="247"/>
    </location>
</feature>
<protein>
    <recommendedName>
        <fullName evidence="2">DUF6818 domain-containing protein</fullName>
    </recommendedName>
</protein>